<name>A0ABW9UUJ2_9SPHN</name>
<dbReference type="EMBL" id="WTYO01000001">
    <property type="protein sequence ID" value="MXO67587.1"/>
    <property type="molecule type" value="Genomic_DNA"/>
</dbReference>
<keyword evidence="3" id="KW-1185">Reference proteome</keyword>
<evidence type="ECO:0000313" key="2">
    <source>
        <dbReference type="EMBL" id="MXO67587.1"/>
    </source>
</evidence>
<keyword evidence="2" id="KW-0378">Hydrolase</keyword>
<comment type="caution">
    <text evidence="2">The sequence shown here is derived from an EMBL/GenBank/DDBJ whole genome shotgun (WGS) entry which is preliminary data.</text>
</comment>
<evidence type="ECO:0000256" key="1">
    <source>
        <dbReference type="SAM" id="MobiDB-lite"/>
    </source>
</evidence>
<feature type="region of interest" description="Disordered" evidence="1">
    <location>
        <begin position="256"/>
        <end position="276"/>
    </location>
</feature>
<proteinExistence type="predicted"/>
<gene>
    <name evidence="2" type="ORF">GRI72_01915</name>
</gene>
<organism evidence="2 3">
    <name type="scientific">Pelagerythrobacter marinus</name>
    <dbReference type="NCBI Taxonomy" id="538382"/>
    <lineage>
        <taxon>Bacteria</taxon>
        <taxon>Pseudomonadati</taxon>
        <taxon>Pseudomonadota</taxon>
        <taxon>Alphaproteobacteria</taxon>
        <taxon>Sphingomonadales</taxon>
        <taxon>Erythrobacteraceae</taxon>
        <taxon>Pelagerythrobacter</taxon>
    </lineage>
</organism>
<accession>A0ABW9UUJ2</accession>
<evidence type="ECO:0000313" key="3">
    <source>
        <dbReference type="Proteomes" id="UP000444401"/>
    </source>
</evidence>
<dbReference type="GO" id="GO:0016787">
    <property type="term" value="F:hydrolase activity"/>
    <property type="evidence" value="ECO:0007669"/>
    <property type="project" value="UniProtKB-KW"/>
</dbReference>
<protein>
    <submittedName>
        <fullName evidence="2">Glycoside hydrolase</fullName>
    </submittedName>
</protein>
<reference evidence="2 3" key="1">
    <citation type="submission" date="2019-12" db="EMBL/GenBank/DDBJ databases">
        <title>Genomic-based taxomic classification of the family Erythrobacteraceae.</title>
        <authorList>
            <person name="Xu L."/>
        </authorList>
    </citation>
    <scope>NUCLEOTIDE SEQUENCE [LARGE SCALE GENOMIC DNA]</scope>
    <source>
        <strain evidence="2 3">H32</strain>
    </source>
</reference>
<sequence>MLAACAGGEAGPPAHLGLDPFYARYVDAGGIAIVASRKVAPATLERAARIVEDMLAHRPDLHAVLAREGYRLAILAREEAITDLPENAHWTRPSRDDPRLTRCERKHYEARIGRLSDRAYWNARVRGIGGRHAVAAEEDILGRQTSRYYGETILVHEFAHNVLDAVRIADPALYREVESAYAAALREGLWKDEYASTTVQEYWAEGTQFWFDSNRLAVFDGRRILNHGDLEAYDPRLAAVLRRAYGDRHRLAGDPFHRHPARVPPGPIPRNTAEVC</sequence>
<dbReference type="Proteomes" id="UP000444401">
    <property type="component" value="Unassembled WGS sequence"/>
</dbReference>